<comment type="caution">
    <text evidence="1">The sequence shown here is derived from an EMBL/GenBank/DDBJ whole genome shotgun (WGS) entry which is preliminary data.</text>
</comment>
<protein>
    <submittedName>
        <fullName evidence="1">Uncharacterized protein</fullName>
    </submittedName>
</protein>
<proteinExistence type="predicted"/>
<dbReference type="EMBL" id="BAABRI010000002">
    <property type="protein sequence ID" value="GAA5481182.1"/>
    <property type="molecule type" value="Genomic_DNA"/>
</dbReference>
<evidence type="ECO:0000313" key="2">
    <source>
        <dbReference type="Proteomes" id="UP001476282"/>
    </source>
</evidence>
<sequence length="202" mass="22670">MPKTLEHTVAFYEAGGAGPKHNRYKYADGLWIDIAPLEDSTVVNYFGAYPSLSLFAKRVDQLLTSQKELTNDLVPQGPGANSSRYIFGQVERHSIGRFRGYSFMAQYTQGPGDHSLKNEDLYWSLHGLIYSESGEKLYVVRGGVEISHKVLESERPYSAGDHERSKEESQALDKLDRAGFSPATDKLHARIAAVIKMFEPQR</sequence>
<gene>
    <name evidence="1" type="ORF">Hsar01_00389</name>
</gene>
<dbReference type="Proteomes" id="UP001476282">
    <property type="component" value="Unassembled WGS sequence"/>
</dbReference>
<accession>A0ABP9UIJ5</accession>
<organism evidence="1 2">
    <name type="scientific">Haloferula sargassicola</name>
    <dbReference type="NCBI Taxonomy" id="490096"/>
    <lineage>
        <taxon>Bacteria</taxon>
        <taxon>Pseudomonadati</taxon>
        <taxon>Verrucomicrobiota</taxon>
        <taxon>Verrucomicrobiia</taxon>
        <taxon>Verrucomicrobiales</taxon>
        <taxon>Verrucomicrobiaceae</taxon>
        <taxon>Haloferula</taxon>
    </lineage>
</organism>
<keyword evidence="2" id="KW-1185">Reference proteome</keyword>
<name>A0ABP9UIJ5_9BACT</name>
<reference evidence="1 2" key="1">
    <citation type="submission" date="2024-02" db="EMBL/GenBank/DDBJ databases">
        <title>Haloferula sargassicola NBRC 104335.</title>
        <authorList>
            <person name="Ichikawa N."/>
            <person name="Katano-Makiyama Y."/>
            <person name="Hidaka K."/>
        </authorList>
    </citation>
    <scope>NUCLEOTIDE SEQUENCE [LARGE SCALE GENOMIC DNA]</scope>
    <source>
        <strain evidence="1 2">NBRC 104335</strain>
    </source>
</reference>
<evidence type="ECO:0000313" key="1">
    <source>
        <dbReference type="EMBL" id="GAA5481182.1"/>
    </source>
</evidence>